<gene>
    <name evidence="2" type="ORF">ES319_A09G083000v1</name>
</gene>
<feature type="region of interest" description="Disordered" evidence="1">
    <location>
        <begin position="1"/>
        <end position="39"/>
    </location>
</feature>
<keyword evidence="3" id="KW-1185">Reference proteome</keyword>
<reference evidence="3" key="1">
    <citation type="journal article" date="2020" name="Nat. Genet.">
        <title>Genomic diversifications of five Gossypium allopolyploid species and their impact on cotton improvement.</title>
        <authorList>
            <person name="Chen Z.J."/>
            <person name="Sreedasyam A."/>
            <person name="Ando A."/>
            <person name="Song Q."/>
            <person name="De Santiago L.M."/>
            <person name="Hulse-Kemp A.M."/>
            <person name="Ding M."/>
            <person name="Ye W."/>
            <person name="Kirkbride R.C."/>
            <person name="Jenkins J."/>
            <person name="Plott C."/>
            <person name="Lovell J."/>
            <person name="Lin Y.M."/>
            <person name="Vaughn R."/>
            <person name="Liu B."/>
            <person name="Simpson S."/>
            <person name="Scheffler B.E."/>
            <person name="Wen L."/>
            <person name="Saski C.A."/>
            <person name="Grover C.E."/>
            <person name="Hu G."/>
            <person name="Conover J.L."/>
            <person name="Carlson J.W."/>
            <person name="Shu S."/>
            <person name="Boston L.B."/>
            <person name="Williams M."/>
            <person name="Peterson D.G."/>
            <person name="McGee K."/>
            <person name="Jones D.C."/>
            <person name="Wendel J.F."/>
            <person name="Stelly D.M."/>
            <person name="Grimwood J."/>
            <person name="Schmutz J."/>
        </authorList>
    </citation>
    <scope>NUCLEOTIDE SEQUENCE [LARGE SCALE GENOMIC DNA]</scope>
    <source>
        <strain evidence="3">cv. 3-79</strain>
    </source>
</reference>
<dbReference type="OrthoDB" id="3098at2759"/>
<dbReference type="Proteomes" id="UP000327439">
    <property type="component" value="Chromosome A09"/>
</dbReference>
<accession>A0A5J5UFQ8</accession>
<dbReference type="AlphaFoldDB" id="A0A5J5UFQ8"/>
<evidence type="ECO:0000313" key="3">
    <source>
        <dbReference type="Proteomes" id="UP000327439"/>
    </source>
</evidence>
<sequence length="52" mass="6092">MDVDMETSPSYFDPQDHSAREKFRRYGKRYSNSSISPRQKVAFRSSTKLSCL</sequence>
<evidence type="ECO:0000313" key="2">
    <source>
        <dbReference type="EMBL" id="KAB2065338.1"/>
    </source>
</evidence>
<evidence type="ECO:0000256" key="1">
    <source>
        <dbReference type="SAM" id="MobiDB-lite"/>
    </source>
</evidence>
<protein>
    <submittedName>
        <fullName evidence="2">Uncharacterized protein</fullName>
    </submittedName>
</protein>
<proteinExistence type="predicted"/>
<organism evidence="2 3">
    <name type="scientific">Gossypium barbadense</name>
    <name type="common">Sea Island cotton</name>
    <name type="synonym">Hibiscus barbadensis</name>
    <dbReference type="NCBI Taxonomy" id="3634"/>
    <lineage>
        <taxon>Eukaryota</taxon>
        <taxon>Viridiplantae</taxon>
        <taxon>Streptophyta</taxon>
        <taxon>Embryophyta</taxon>
        <taxon>Tracheophyta</taxon>
        <taxon>Spermatophyta</taxon>
        <taxon>Magnoliopsida</taxon>
        <taxon>eudicotyledons</taxon>
        <taxon>Gunneridae</taxon>
        <taxon>Pentapetalae</taxon>
        <taxon>rosids</taxon>
        <taxon>malvids</taxon>
        <taxon>Malvales</taxon>
        <taxon>Malvaceae</taxon>
        <taxon>Malvoideae</taxon>
        <taxon>Gossypium</taxon>
    </lineage>
</organism>
<dbReference type="EMBL" id="CM018210">
    <property type="protein sequence ID" value="KAB2065338.1"/>
    <property type="molecule type" value="Genomic_DNA"/>
</dbReference>
<name>A0A5J5UFQ8_GOSBA</name>